<organism evidence="1 2">
    <name type="scientific">Mycobacterium colombiense CECT 3035</name>
    <dbReference type="NCBI Taxonomy" id="1041522"/>
    <lineage>
        <taxon>Bacteria</taxon>
        <taxon>Bacillati</taxon>
        <taxon>Actinomycetota</taxon>
        <taxon>Actinomycetes</taxon>
        <taxon>Mycobacteriales</taxon>
        <taxon>Mycobacteriaceae</taxon>
        <taxon>Mycobacterium</taxon>
        <taxon>Mycobacterium avium complex (MAC)</taxon>
    </lineage>
</organism>
<accession>J5EIU2</accession>
<dbReference type="STRING" id="1041522.GCA_002105755_02180"/>
<name>J5EIU2_9MYCO</name>
<evidence type="ECO:0000313" key="1">
    <source>
        <dbReference type="EMBL" id="EJO89419.1"/>
    </source>
</evidence>
<gene>
    <name evidence="1" type="ORF">MCOL_V204500</name>
</gene>
<evidence type="ECO:0008006" key="3">
    <source>
        <dbReference type="Google" id="ProtNLM"/>
    </source>
</evidence>
<comment type="caution">
    <text evidence="1">The sequence shown here is derived from an EMBL/GenBank/DDBJ whole genome shotgun (WGS) entry which is preliminary data.</text>
</comment>
<dbReference type="EMBL" id="AFVW02000002">
    <property type="protein sequence ID" value="EJO89419.1"/>
    <property type="molecule type" value="Genomic_DNA"/>
</dbReference>
<proteinExistence type="predicted"/>
<dbReference type="Gene3D" id="1.10.357.10">
    <property type="entry name" value="Tetracycline Repressor, domain 2"/>
    <property type="match status" value="1"/>
</dbReference>
<sequence>MLFRNFGSKKAIFDEAVLMPFIEFVQQFVTDWASSAESGAGPQHIAHRYVSGLFQLCRDHLELITLIGARREGSPQGPNARLLIADQLDALVGQVSRYNAQAGNQPAMDPRLSVRFAIAMTVGAAQLGEEFFGIGDRLASEIAAFVVRGAGSQPPKD</sequence>
<reference evidence="1 2" key="1">
    <citation type="journal article" date="2011" name="J. Bacteriol.">
        <title>Genome sequence of the Mycobacterium colombiense type strain, CECT 3035.</title>
        <authorList>
            <person name="Gonzalez-Perez M."/>
            <person name="Murcia M.I."/>
            <person name="Landsman D."/>
            <person name="Jordan I.K."/>
            <person name="Marino-Ramirez L."/>
        </authorList>
    </citation>
    <scope>NUCLEOTIDE SEQUENCE [LARGE SCALE GENOMIC DNA]</scope>
    <source>
        <strain evidence="1 2">CECT 3035</strain>
    </source>
</reference>
<evidence type="ECO:0000313" key="2">
    <source>
        <dbReference type="Proteomes" id="UP000006455"/>
    </source>
</evidence>
<dbReference type="Proteomes" id="UP000006455">
    <property type="component" value="Unassembled WGS sequence"/>
</dbReference>
<protein>
    <recommendedName>
        <fullName evidence="3">TetR family transcriptional regulator</fullName>
    </recommendedName>
</protein>
<dbReference type="AlphaFoldDB" id="J5EIU2"/>